<name>A0ABR2ZRV3_9AGAR</name>
<feature type="region of interest" description="Disordered" evidence="1">
    <location>
        <begin position="160"/>
        <end position="303"/>
    </location>
</feature>
<feature type="compositionally biased region" description="Polar residues" evidence="1">
    <location>
        <begin position="209"/>
        <end position="252"/>
    </location>
</feature>
<feature type="compositionally biased region" description="Polar residues" evidence="1">
    <location>
        <begin position="113"/>
        <end position="126"/>
    </location>
</feature>
<gene>
    <name evidence="2" type="ORF">AAF712_009011</name>
</gene>
<protein>
    <submittedName>
        <fullName evidence="2">Uncharacterized protein</fullName>
    </submittedName>
</protein>
<evidence type="ECO:0000313" key="2">
    <source>
        <dbReference type="EMBL" id="KAL0064045.1"/>
    </source>
</evidence>
<evidence type="ECO:0000256" key="1">
    <source>
        <dbReference type="SAM" id="MobiDB-lite"/>
    </source>
</evidence>
<sequence>MATHNSFSGAHNFEIHGGDFSSVQGNKSTNIYHRRKTDIHGHYKSQVNQNHYGDNFRESNVGSTSRDIYTDGARSAPPGDMSSMGSPNHIYPQYQGNPVPTQTLINRNHHGDNFQNSSVNSTSRNVYNGYVPSHNPAAGTGYDIRHHHQNAAYRYHNVDPHHRVHSEPPPASGPPHNNPNRQRHYQEHATSPPLYGANTPDELSEDRSQAYSRNPFVNQSRQPTSSTLYPTGPHSSSQSLPAHGWSSSTAPSINAEETVPESWGFEDAYPEEDEAEDLVATDPPPARFRHTPQAFTRGANEGW</sequence>
<accession>A0ABR2ZRV3</accession>
<dbReference type="EMBL" id="JBBXMP010000068">
    <property type="protein sequence ID" value="KAL0064045.1"/>
    <property type="molecule type" value="Genomic_DNA"/>
</dbReference>
<comment type="caution">
    <text evidence="2">The sequence shown here is derived from an EMBL/GenBank/DDBJ whole genome shotgun (WGS) entry which is preliminary data.</text>
</comment>
<feature type="compositionally biased region" description="Pro residues" evidence="1">
    <location>
        <begin position="167"/>
        <end position="177"/>
    </location>
</feature>
<evidence type="ECO:0000313" key="3">
    <source>
        <dbReference type="Proteomes" id="UP001437256"/>
    </source>
</evidence>
<organism evidence="2 3">
    <name type="scientific">Marasmius tenuissimus</name>
    <dbReference type="NCBI Taxonomy" id="585030"/>
    <lineage>
        <taxon>Eukaryota</taxon>
        <taxon>Fungi</taxon>
        <taxon>Dikarya</taxon>
        <taxon>Basidiomycota</taxon>
        <taxon>Agaricomycotina</taxon>
        <taxon>Agaricomycetes</taxon>
        <taxon>Agaricomycetidae</taxon>
        <taxon>Agaricales</taxon>
        <taxon>Marasmiineae</taxon>
        <taxon>Marasmiaceae</taxon>
        <taxon>Marasmius</taxon>
    </lineage>
</organism>
<keyword evidence="3" id="KW-1185">Reference proteome</keyword>
<reference evidence="2 3" key="1">
    <citation type="submission" date="2024-05" db="EMBL/GenBank/DDBJ databases">
        <title>A draft genome resource for the thread blight pathogen Marasmius tenuissimus strain MS-2.</title>
        <authorList>
            <person name="Yulfo-Soto G.E."/>
            <person name="Baruah I.K."/>
            <person name="Amoako-Attah I."/>
            <person name="Bukari Y."/>
            <person name="Meinhardt L.W."/>
            <person name="Bailey B.A."/>
            <person name="Cohen S.P."/>
        </authorList>
    </citation>
    <scope>NUCLEOTIDE SEQUENCE [LARGE SCALE GENOMIC DNA]</scope>
    <source>
        <strain evidence="2 3">MS-2</strain>
    </source>
</reference>
<dbReference type="Proteomes" id="UP001437256">
    <property type="component" value="Unassembled WGS sequence"/>
</dbReference>
<feature type="compositionally biased region" description="Acidic residues" evidence="1">
    <location>
        <begin position="268"/>
        <end position="279"/>
    </location>
</feature>
<proteinExistence type="predicted"/>
<feature type="region of interest" description="Disordered" evidence="1">
    <location>
        <begin position="109"/>
        <end position="132"/>
    </location>
</feature>